<keyword evidence="10" id="KW-1185">Reference proteome</keyword>
<evidence type="ECO:0000256" key="1">
    <source>
        <dbReference type="ARBA" id="ARBA00004651"/>
    </source>
</evidence>
<keyword evidence="3 6" id="KW-0812">Transmembrane</keyword>
<evidence type="ECO:0000256" key="4">
    <source>
        <dbReference type="ARBA" id="ARBA00022989"/>
    </source>
</evidence>
<keyword evidence="4 6" id="KW-1133">Transmembrane helix</keyword>
<feature type="transmembrane region" description="Helical" evidence="6">
    <location>
        <begin position="745"/>
        <end position="774"/>
    </location>
</feature>
<feature type="transmembrane region" description="Helical" evidence="6">
    <location>
        <begin position="665"/>
        <end position="688"/>
    </location>
</feature>
<feature type="transmembrane region" description="Helical" evidence="6">
    <location>
        <begin position="329"/>
        <end position="355"/>
    </location>
</feature>
<feature type="transmembrane region" description="Helical" evidence="6">
    <location>
        <begin position="423"/>
        <end position="443"/>
    </location>
</feature>
<feature type="transmembrane region" description="Helical" evidence="6">
    <location>
        <begin position="375"/>
        <end position="397"/>
    </location>
</feature>
<accession>A0ABN4ANI3</accession>
<feature type="domain" description="MacB-like periplasmic core" evidence="8">
    <location>
        <begin position="492"/>
        <end position="628"/>
    </location>
</feature>
<evidence type="ECO:0000256" key="5">
    <source>
        <dbReference type="ARBA" id="ARBA00023136"/>
    </source>
</evidence>
<feature type="transmembrane region" description="Helical" evidence="6">
    <location>
        <begin position="283"/>
        <end position="304"/>
    </location>
</feature>
<gene>
    <name evidence="9" type="ordered locus">Emtol_2581</name>
</gene>
<keyword evidence="5 6" id="KW-0472">Membrane</keyword>
<protein>
    <recommendedName>
        <fullName evidence="11">ABC transport system permease protein</fullName>
    </recommendedName>
</protein>
<evidence type="ECO:0000256" key="3">
    <source>
        <dbReference type="ARBA" id="ARBA00022692"/>
    </source>
</evidence>
<comment type="subcellular location">
    <subcellularLocation>
        <location evidence="1">Cell membrane</location>
        <topology evidence="1">Multi-pass membrane protein</topology>
    </subcellularLocation>
</comment>
<sequence>MIRNYLKVAIRNLWKNKLFSFINIMGLGLAIPFALMALMQLQGAFEFDNFHPNSERIYRIITDEKNQENGTQHYASSPYLLADNLRNNYASVEKATKVVREFGWELNNQLKNIRVNTIYIEPSFFDIFGFRLAKGSIPMEPNSLILSHETAVKFFNDSNPIGQFLSHPTYGSFKITGVLKPFKRGTQFRSDVMVSMATYEKLNAEQLKPTSWERLETHTFVRLSPNASTQALDVALNEIAKKTNTLISKAQKSNTFRKQKLVDISPSTEKLRNNPYVEDMQDIYFNFTIPLMILLLAGFNYTNLTLARSLSRSKEVGVRKVMGAFRSQLITQFIAEAIVIAFLSLFVGVIILQIIKSSIHVNWVTWEVENQTKIWVLFIVFALFLGILAGSLPAWILSSFQPVKVLKGNVLPASFGKIGFRKVLVVIQFVASLGFIFQIGHLYNQFEYMATENENFNRKGIFNISLTAHNYALLANEVATNKDVEKIGFVSVPFGGISTEYAIKAKDKSENIASYYYAADANFIENMGLNILAGTNLPKTESDTATNFVLLNEQALKRLHLGTPQEAIGKAIYLNNSSNASQIVGIVKDFCHFNYQFEKQPVVFQYNPAQFHVMVVKTNINTSKTDFLSDIQRIWKKQNPYQQLSYSWFEQELYERYYPAEDMKMMGMAALVIIVIAVMGLLGMVNYSTEKRTKEIGIRKVMGASVGEIVRILSWSFMKLLIWAGIIAIPIGFAESLVLDNLFTFYAGLNIGLMTIFFICIFCIAGSTIAYYAIRTANLNPVKTLRTE</sequence>
<proteinExistence type="predicted"/>
<keyword evidence="2" id="KW-1003">Cell membrane</keyword>
<dbReference type="Proteomes" id="UP000002875">
    <property type="component" value="Chromosome"/>
</dbReference>
<dbReference type="PANTHER" id="PTHR30572:SF18">
    <property type="entry name" value="ABC-TYPE MACROLIDE FAMILY EXPORT SYSTEM PERMEASE COMPONENT 2"/>
    <property type="match status" value="1"/>
</dbReference>
<evidence type="ECO:0000256" key="2">
    <source>
        <dbReference type="ARBA" id="ARBA00022475"/>
    </source>
</evidence>
<dbReference type="PANTHER" id="PTHR30572">
    <property type="entry name" value="MEMBRANE COMPONENT OF TRANSPORTER-RELATED"/>
    <property type="match status" value="1"/>
</dbReference>
<dbReference type="InterPro" id="IPR025857">
    <property type="entry name" value="MacB_PCD"/>
</dbReference>
<evidence type="ECO:0000259" key="7">
    <source>
        <dbReference type="Pfam" id="PF02687"/>
    </source>
</evidence>
<evidence type="ECO:0008006" key="11">
    <source>
        <dbReference type="Google" id="ProtNLM"/>
    </source>
</evidence>
<name>A0ABN4ANI3_EMTOG</name>
<dbReference type="Pfam" id="PF12704">
    <property type="entry name" value="MacB_PCD"/>
    <property type="match status" value="2"/>
</dbReference>
<evidence type="ECO:0000259" key="8">
    <source>
        <dbReference type="Pfam" id="PF12704"/>
    </source>
</evidence>
<dbReference type="EMBL" id="CP002961">
    <property type="protein sequence ID" value="AFK03717.1"/>
    <property type="molecule type" value="Genomic_DNA"/>
</dbReference>
<feature type="transmembrane region" description="Helical" evidence="6">
    <location>
        <begin position="709"/>
        <end position="733"/>
    </location>
</feature>
<organism evidence="9 10">
    <name type="scientific">Emticicia oligotrophica (strain DSM 17448 / CIP 109782 / MTCC 6937 / GPTSA100-15)</name>
    <dbReference type="NCBI Taxonomy" id="929562"/>
    <lineage>
        <taxon>Bacteria</taxon>
        <taxon>Pseudomonadati</taxon>
        <taxon>Bacteroidota</taxon>
        <taxon>Cytophagia</taxon>
        <taxon>Cytophagales</taxon>
        <taxon>Leadbetterellaceae</taxon>
        <taxon>Emticicia</taxon>
    </lineage>
</organism>
<feature type="transmembrane region" description="Helical" evidence="6">
    <location>
        <begin position="21"/>
        <end position="41"/>
    </location>
</feature>
<evidence type="ECO:0000256" key="6">
    <source>
        <dbReference type="SAM" id="Phobius"/>
    </source>
</evidence>
<evidence type="ECO:0000313" key="9">
    <source>
        <dbReference type="EMBL" id="AFK03717.1"/>
    </source>
</evidence>
<feature type="domain" description="ABC3 transporter permease C-terminal" evidence="7">
    <location>
        <begin position="288"/>
        <end position="392"/>
    </location>
</feature>
<dbReference type="RefSeq" id="WP_015029414.1">
    <property type="nucleotide sequence ID" value="NC_018748.1"/>
</dbReference>
<reference evidence="9 10" key="1">
    <citation type="submission" date="2011-07" db="EMBL/GenBank/DDBJ databases">
        <title>The complete genome of chromosome of Emticicia oligotrophica DSM 17448.</title>
        <authorList>
            <consortium name="US DOE Joint Genome Institute (JGI-PGF)"/>
            <person name="Lucas S."/>
            <person name="Han J."/>
            <person name="Lapidus A."/>
            <person name="Bruce D."/>
            <person name="Goodwin L."/>
            <person name="Pitluck S."/>
            <person name="Peters L."/>
            <person name="Kyrpides N."/>
            <person name="Mavromatis K."/>
            <person name="Ivanova N."/>
            <person name="Ovchinnikova G."/>
            <person name="Teshima H."/>
            <person name="Detter J.C."/>
            <person name="Tapia R."/>
            <person name="Han C."/>
            <person name="Land M."/>
            <person name="Hauser L."/>
            <person name="Markowitz V."/>
            <person name="Cheng J.-F."/>
            <person name="Hugenholtz P."/>
            <person name="Woyke T."/>
            <person name="Wu D."/>
            <person name="Tindall B."/>
            <person name="Pomrenke H."/>
            <person name="Brambilla E."/>
            <person name="Klenk H.-P."/>
            <person name="Eisen J.A."/>
        </authorList>
    </citation>
    <scope>NUCLEOTIDE SEQUENCE [LARGE SCALE GENOMIC DNA]</scope>
    <source>
        <strain evidence="9 10">DSM 17448</strain>
    </source>
</reference>
<evidence type="ECO:0000313" key="10">
    <source>
        <dbReference type="Proteomes" id="UP000002875"/>
    </source>
</evidence>
<feature type="domain" description="ABC3 transporter permease C-terminal" evidence="7">
    <location>
        <begin position="668"/>
        <end position="781"/>
    </location>
</feature>
<dbReference type="InterPro" id="IPR050250">
    <property type="entry name" value="Macrolide_Exporter_MacB"/>
</dbReference>
<dbReference type="InterPro" id="IPR003838">
    <property type="entry name" value="ABC3_permease_C"/>
</dbReference>
<dbReference type="Pfam" id="PF02687">
    <property type="entry name" value="FtsX"/>
    <property type="match status" value="2"/>
</dbReference>
<feature type="domain" description="MacB-like periplasmic core" evidence="8">
    <location>
        <begin position="20"/>
        <end position="237"/>
    </location>
</feature>